<evidence type="ECO:0000313" key="3">
    <source>
        <dbReference type="Proteomes" id="UP001526430"/>
    </source>
</evidence>
<dbReference type="EMBL" id="JAPFQI010000001">
    <property type="protein sequence ID" value="MCW8084757.1"/>
    <property type="molecule type" value="Genomic_DNA"/>
</dbReference>
<dbReference type="Pfam" id="PF00149">
    <property type="entry name" value="Metallophos"/>
    <property type="match status" value="1"/>
</dbReference>
<feature type="domain" description="Calcineurin-like phosphoesterase" evidence="1">
    <location>
        <begin position="15"/>
        <end position="89"/>
    </location>
</feature>
<name>A0ABT3NRH3_9PROT</name>
<dbReference type="Gene3D" id="3.60.21.10">
    <property type="match status" value="1"/>
</dbReference>
<gene>
    <name evidence="2" type="ORF">OF850_03885</name>
</gene>
<dbReference type="InterPro" id="IPR029052">
    <property type="entry name" value="Metallo-depent_PP-like"/>
</dbReference>
<keyword evidence="3" id="KW-1185">Reference proteome</keyword>
<evidence type="ECO:0000313" key="2">
    <source>
        <dbReference type="EMBL" id="MCW8084757.1"/>
    </source>
</evidence>
<comment type="caution">
    <text evidence="2">The sequence shown here is derived from an EMBL/GenBank/DDBJ whole genome shotgun (WGS) entry which is preliminary data.</text>
</comment>
<reference evidence="2 3" key="1">
    <citation type="submission" date="2022-10" db="EMBL/GenBank/DDBJ databases">
        <title>Roseococcus glaciei nov., sp. nov., isolated from glacier.</title>
        <authorList>
            <person name="Liu Q."/>
            <person name="Xin Y.-H."/>
        </authorList>
    </citation>
    <scope>NUCLEOTIDE SEQUENCE [LARGE SCALE GENOMIC DNA]</scope>
    <source>
        <strain evidence="2 3">MDT2-1-1</strain>
    </source>
</reference>
<sequence length="239" mass="25940">MIEELRQRGFAGIRAVGDVHGEASQFRAAIEGAREARLFVVQLGDLTDYGPDAAEALRLAFTMVDRREGLFLLGNHDHKLRRALDGARVRSPAEAIPRTLAQLGEASDGIALATRALEEIGRAPAWLRAGPLLFVHAAFHRTMLLTPPPPDAGRRRPDPVLSRALFGQVTGRTLASGYPERLVLWVDSIPRGLTVVVGHDPRSRDGRPLRVTGRMGGEAVFLDTGAGKGGHLSWLDFPI</sequence>
<dbReference type="InterPro" id="IPR004843">
    <property type="entry name" value="Calcineurin-like_PHP"/>
</dbReference>
<dbReference type="PANTHER" id="PTHR42850">
    <property type="entry name" value="METALLOPHOSPHOESTERASE"/>
    <property type="match status" value="1"/>
</dbReference>
<accession>A0ABT3NRH3</accession>
<organism evidence="2 3">
    <name type="scientific">Sabulicella glaciei</name>
    <dbReference type="NCBI Taxonomy" id="2984948"/>
    <lineage>
        <taxon>Bacteria</taxon>
        <taxon>Pseudomonadati</taxon>
        <taxon>Pseudomonadota</taxon>
        <taxon>Alphaproteobacteria</taxon>
        <taxon>Acetobacterales</taxon>
        <taxon>Acetobacteraceae</taxon>
        <taxon>Sabulicella</taxon>
    </lineage>
</organism>
<dbReference type="SUPFAM" id="SSF56300">
    <property type="entry name" value="Metallo-dependent phosphatases"/>
    <property type="match status" value="1"/>
</dbReference>
<proteinExistence type="predicted"/>
<dbReference type="InterPro" id="IPR050126">
    <property type="entry name" value="Ap4A_hydrolase"/>
</dbReference>
<dbReference type="RefSeq" id="WP_301588467.1">
    <property type="nucleotide sequence ID" value="NZ_JAPFQI010000001.1"/>
</dbReference>
<dbReference type="Proteomes" id="UP001526430">
    <property type="component" value="Unassembled WGS sequence"/>
</dbReference>
<protein>
    <submittedName>
        <fullName evidence="2">Metallophosphoesterase</fullName>
    </submittedName>
</protein>
<evidence type="ECO:0000259" key="1">
    <source>
        <dbReference type="Pfam" id="PF00149"/>
    </source>
</evidence>